<dbReference type="SMART" id="SM00855">
    <property type="entry name" value="PGAM"/>
    <property type="match status" value="1"/>
</dbReference>
<dbReference type="Pfam" id="PF00300">
    <property type="entry name" value="His_Phos_1"/>
    <property type="match status" value="1"/>
</dbReference>
<dbReference type="EMBL" id="MGGM01000009">
    <property type="protein sequence ID" value="OGM29820.1"/>
    <property type="molecule type" value="Genomic_DNA"/>
</dbReference>
<dbReference type="InterPro" id="IPR013078">
    <property type="entry name" value="His_Pase_superF_clade-1"/>
</dbReference>
<evidence type="ECO:0000313" key="2">
    <source>
        <dbReference type="Proteomes" id="UP000177263"/>
    </source>
</evidence>
<comment type="caution">
    <text evidence="1">The sequence shown here is derived from an EMBL/GenBank/DDBJ whole genome shotgun (WGS) entry which is preliminary data.</text>
</comment>
<dbReference type="SUPFAM" id="SSF53254">
    <property type="entry name" value="Phosphoglycerate mutase-like"/>
    <property type="match status" value="1"/>
</dbReference>
<sequence>MKNNTSLYVFRHGETKASKEGRPYGKKNKTAKLLPEGITAIEDLGEYLATKQIEQYYTSEYLRCIETSKLVSQFTGLPSLPDSRLNEFVEGSLEVLLTRLESFLKDIDTGGTVGICTHGSIITALIYIYQGLEVREENLYTYPRPGELTIFTEGQIDIVSFRSD</sequence>
<organism evidence="1 2">
    <name type="scientific">Candidatus Woesebacteria bacterium RIFCSPHIGHO2_01_FULL_41_10</name>
    <dbReference type="NCBI Taxonomy" id="1802500"/>
    <lineage>
        <taxon>Bacteria</taxon>
        <taxon>Candidatus Woeseibacteriota</taxon>
    </lineage>
</organism>
<dbReference type="STRING" id="1802500.A2801_00260"/>
<gene>
    <name evidence="1" type="ORF">A2801_00260</name>
</gene>
<dbReference type="Gene3D" id="3.40.50.1240">
    <property type="entry name" value="Phosphoglycerate mutase-like"/>
    <property type="match status" value="1"/>
</dbReference>
<protein>
    <recommendedName>
        <fullName evidence="3">Phosphoglycerate mutase</fullName>
    </recommendedName>
</protein>
<evidence type="ECO:0008006" key="3">
    <source>
        <dbReference type="Google" id="ProtNLM"/>
    </source>
</evidence>
<proteinExistence type="predicted"/>
<evidence type="ECO:0000313" key="1">
    <source>
        <dbReference type="EMBL" id="OGM29820.1"/>
    </source>
</evidence>
<dbReference type="Proteomes" id="UP000177263">
    <property type="component" value="Unassembled WGS sequence"/>
</dbReference>
<accession>A0A1F7YRK4</accession>
<dbReference type="AlphaFoldDB" id="A0A1F7YRK4"/>
<reference evidence="1 2" key="1">
    <citation type="journal article" date="2016" name="Nat. Commun.">
        <title>Thousands of microbial genomes shed light on interconnected biogeochemical processes in an aquifer system.</title>
        <authorList>
            <person name="Anantharaman K."/>
            <person name="Brown C.T."/>
            <person name="Hug L.A."/>
            <person name="Sharon I."/>
            <person name="Castelle C.J."/>
            <person name="Probst A.J."/>
            <person name="Thomas B.C."/>
            <person name="Singh A."/>
            <person name="Wilkins M.J."/>
            <person name="Karaoz U."/>
            <person name="Brodie E.L."/>
            <person name="Williams K.H."/>
            <person name="Hubbard S.S."/>
            <person name="Banfield J.F."/>
        </authorList>
    </citation>
    <scope>NUCLEOTIDE SEQUENCE [LARGE SCALE GENOMIC DNA]</scope>
</reference>
<name>A0A1F7YRK4_9BACT</name>
<dbReference type="CDD" id="cd07067">
    <property type="entry name" value="HP_PGM_like"/>
    <property type="match status" value="1"/>
</dbReference>
<dbReference type="InterPro" id="IPR029033">
    <property type="entry name" value="His_PPase_superfam"/>
</dbReference>